<dbReference type="InterPro" id="IPR008259">
    <property type="entry name" value="FMN_hydac_DH_AS"/>
</dbReference>
<evidence type="ECO:0000259" key="8">
    <source>
        <dbReference type="PROSITE" id="PS51349"/>
    </source>
</evidence>
<evidence type="ECO:0000256" key="7">
    <source>
        <dbReference type="PIRSR" id="PIRSR000138-2"/>
    </source>
</evidence>
<evidence type="ECO:0000256" key="3">
    <source>
        <dbReference type="ARBA" id="ARBA00022643"/>
    </source>
</evidence>
<feature type="binding site" evidence="7">
    <location>
        <begin position="311"/>
        <end position="315"/>
    </location>
    <ligand>
        <name>FMN</name>
        <dbReference type="ChEBI" id="CHEBI:58210"/>
    </ligand>
</feature>
<dbReference type="GO" id="GO:0016491">
    <property type="term" value="F:oxidoreductase activity"/>
    <property type="evidence" value="ECO:0007669"/>
    <property type="project" value="UniProtKB-KW"/>
</dbReference>
<feature type="binding site" evidence="7">
    <location>
        <position position="183"/>
    </location>
    <ligand>
        <name>glyoxylate</name>
        <dbReference type="ChEBI" id="CHEBI:36655"/>
    </ligand>
</feature>
<feature type="active site" description="Proton acceptor" evidence="6">
    <location>
        <position position="280"/>
    </location>
</feature>
<feature type="binding site" evidence="7">
    <location>
        <begin position="97"/>
        <end position="99"/>
    </location>
    <ligand>
        <name>FMN</name>
        <dbReference type="ChEBI" id="CHEBI:58210"/>
    </ligand>
</feature>
<evidence type="ECO:0000256" key="6">
    <source>
        <dbReference type="PIRSR" id="PIRSR000138-1"/>
    </source>
</evidence>
<feature type="binding site" evidence="7">
    <location>
        <position position="283"/>
    </location>
    <ligand>
        <name>glyoxylate</name>
        <dbReference type="ChEBI" id="CHEBI:36655"/>
    </ligand>
</feature>
<dbReference type="InterPro" id="IPR037396">
    <property type="entry name" value="FMN_HAD"/>
</dbReference>
<dbReference type="GO" id="GO:0010181">
    <property type="term" value="F:FMN binding"/>
    <property type="evidence" value="ECO:0007669"/>
    <property type="project" value="InterPro"/>
</dbReference>
<feature type="binding site" evidence="7">
    <location>
        <position position="256"/>
    </location>
    <ligand>
        <name>FMN</name>
        <dbReference type="ChEBI" id="CHEBI:58210"/>
    </ligand>
</feature>
<reference evidence="9 10" key="1">
    <citation type="submission" date="2021-01" db="EMBL/GenBank/DDBJ databases">
        <title>Whole genome shotgun sequence of Planobispora siamensis NBRC 107568.</title>
        <authorList>
            <person name="Komaki H."/>
            <person name="Tamura T."/>
        </authorList>
    </citation>
    <scope>NUCLEOTIDE SEQUENCE [LARGE SCALE GENOMIC DNA]</scope>
    <source>
        <strain evidence="9 10">NBRC 107568</strain>
    </source>
</reference>
<dbReference type="PANTHER" id="PTHR10578:SF143">
    <property type="entry name" value="FMN-DEPENDENT ALPHA-HYDROXY ACID DEHYDROGENASE PB1A11.03"/>
    <property type="match status" value="1"/>
</dbReference>
<evidence type="ECO:0000256" key="5">
    <source>
        <dbReference type="ARBA" id="ARBA00024042"/>
    </source>
</evidence>
<comment type="similarity">
    <text evidence="5">Belongs to the FMN-dependent alpha-hydroxy acid dehydrogenase family.</text>
</comment>
<evidence type="ECO:0000256" key="4">
    <source>
        <dbReference type="ARBA" id="ARBA00023002"/>
    </source>
</evidence>
<evidence type="ECO:0000256" key="1">
    <source>
        <dbReference type="ARBA" id="ARBA00001917"/>
    </source>
</evidence>
<keyword evidence="4" id="KW-0560">Oxidoreductase</keyword>
<dbReference type="PROSITE" id="PS51349">
    <property type="entry name" value="FMN_HYDROXY_ACID_DH_2"/>
    <property type="match status" value="1"/>
</dbReference>
<dbReference type="Proteomes" id="UP000619788">
    <property type="component" value="Unassembled WGS sequence"/>
</dbReference>
<dbReference type="PROSITE" id="PS00557">
    <property type="entry name" value="FMN_HYDROXY_ACID_DH_1"/>
    <property type="match status" value="1"/>
</dbReference>
<organism evidence="9 10">
    <name type="scientific">Planobispora siamensis</name>
    <dbReference type="NCBI Taxonomy" id="936338"/>
    <lineage>
        <taxon>Bacteria</taxon>
        <taxon>Bacillati</taxon>
        <taxon>Actinomycetota</taxon>
        <taxon>Actinomycetes</taxon>
        <taxon>Streptosporangiales</taxon>
        <taxon>Streptosporangiaceae</taxon>
        <taxon>Planobispora</taxon>
    </lineage>
</organism>
<proteinExistence type="inferred from homology"/>
<sequence length="383" mass="41801">MAFSDYQYEIYLNGLTGQHPPYSADLAELERAARRRLDPGAYWYVAGSAGTGATDRANREAFDRWRIVPRMLRDVSVRDLSTELFGRTYPAPLALAPVGVQSIVHPQGELATSRAAAALGVPMVLSTAASHTLEEVAEADGPRWYQLYWPHDDEVTLSLLERARKSGYDTLVVTLDTWTLAWRPNDLDRAYLPFLRGTGLAIPLSDPVFRSRLARPVEEDLDAAIMQWVPMFNGRAHTWDQLSLLRDNWDGPIVLKGIQHVDDARRAADAGMDGVVVSNHGGRQVDGALASLDALAPVAEAVGDRLTVLFDSGVRSGADVFKALALGARAVLLGRPYMWGLANGGQDGVRHVVRSILAELDLTLGLAGFRTPADLDPSVLERA</sequence>
<feature type="domain" description="FMN hydroxy acid dehydrogenase" evidence="8">
    <location>
        <begin position="18"/>
        <end position="383"/>
    </location>
</feature>
<feature type="binding site" evidence="7">
    <location>
        <position position="174"/>
    </location>
    <ligand>
        <name>FMN</name>
        <dbReference type="ChEBI" id="CHEBI:58210"/>
    </ligand>
</feature>
<keyword evidence="2 7" id="KW-0285">Flavoprotein</keyword>
<dbReference type="PIRSF" id="PIRSF000138">
    <property type="entry name" value="Al-hdrx_acd_dh"/>
    <property type="match status" value="1"/>
</dbReference>
<dbReference type="CDD" id="cd03332">
    <property type="entry name" value="LMO_FMN"/>
    <property type="match status" value="1"/>
</dbReference>
<dbReference type="AlphaFoldDB" id="A0A8J3WK16"/>
<comment type="caution">
    <text evidence="9">The sequence shown here is derived from an EMBL/GenBank/DDBJ whole genome shotgun (WGS) entry which is preliminary data.</text>
</comment>
<dbReference type="EMBL" id="BOOJ01000026">
    <property type="protein sequence ID" value="GIH92268.1"/>
    <property type="molecule type" value="Genomic_DNA"/>
</dbReference>
<dbReference type="PANTHER" id="PTHR10578">
    <property type="entry name" value="S -2-HYDROXY-ACID OXIDASE-RELATED"/>
    <property type="match status" value="1"/>
</dbReference>
<dbReference type="RefSeq" id="WP_204064506.1">
    <property type="nucleotide sequence ID" value="NZ_BOOJ01000026.1"/>
</dbReference>
<feature type="binding site" evidence="7">
    <location>
        <position position="126"/>
    </location>
    <ligand>
        <name>FMN</name>
        <dbReference type="ChEBI" id="CHEBI:58210"/>
    </ligand>
</feature>
<gene>
    <name evidence="9" type="ORF">Psi01_28980</name>
</gene>
<dbReference type="FunFam" id="3.20.20.70:FF:000132">
    <property type="entry name" value="FMN dependent dehydrogenase"/>
    <property type="match status" value="1"/>
</dbReference>
<dbReference type="InterPro" id="IPR012133">
    <property type="entry name" value="Alpha-hydoxy_acid_DH_FMN"/>
</dbReference>
<protein>
    <submittedName>
        <fullName evidence="9">L-lactate 2-monooxygenase</fullName>
    </submittedName>
</protein>
<dbReference type="Pfam" id="PF01070">
    <property type="entry name" value="FMN_dh"/>
    <property type="match status" value="1"/>
</dbReference>
<dbReference type="Gene3D" id="3.20.20.70">
    <property type="entry name" value="Aldolase class I"/>
    <property type="match status" value="1"/>
</dbReference>
<keyword evidence="3 7" id="KW-0288">FMN</keyword>
<evidence type="ECO:0000313" key="9">
    <source>
        <dbReference type="EMBL" id="GIH92268.1"/>
    </source>
</evidence>
<feature type="binding site" evidence="7">
    <location>
        <position position="280"/>
    </location>
    <ligand>
        <name>glyoxylate</name>
        <dbReference type="ChEBI" id="CHEBI:36655"/>
    </ligand>
</feature>
<accession>A0A8J3WK16</accession>
<dbReference type="InterPro" id="IPR037350">
    <property type="entry name" value="LMO_FMN"/>
</dbReference>
<dbReference type="InterPro" id="IPR000262">
    <property type="entry name" value="FMN-dep_DH"/>
</dbReference>
<dbReference type="InterPro" id="IPR013785">
    <property type="entry name" value="Aldolase_TIM"/>
</dbReference>
<name>A0A8J3WK16_9ACTN</name>
<feature type="binding site" evidence="7">
    <location>
        <position position="44"/>
    </location>
    <ligand>
        <name>glyoxylate</name>
        <dbReference type="ChEBI" id="CHEBI:36655"/>
    </ligand>
</feature>
<dbReference type="SUPFAM" id="SSF51395">
    <property type="entry name" value="FMN-linked oxidoreductases"/>
    <property type="match status" value="1"/>
</dbReference>
<evidence type="ECO:0000256" key="2">
    <source>
        <dbReference type="ARBA" id="ARBA00022630"/>
    </source>
</evidence>
<evidence type="ECO:0000313" key="10">
    <source>
        <dbReference type="Proteomes" id="UP000619788"/>
    </source>
</evidence>
<feature type="binding site" evidence="7">
    <location>
        <begin position="334"/>
        <end position="335"/>
    </location>
    <ligand>
        <name>FMN</name>
        <dbReference type="ChEBI" id="CHEBI:58210"/>
    </ligand>
</feature>
<keyword evidence="10" id="KW-1185">Reference proteome</keyword>
<comment type="cofactor">
    <cofactor evidence="1">
        <name>FMN</name>
        <dbReference type="ChEBI" id="CHEBI:58210"/>
    </cofactor>
</comment>
<feature type="binding site" evidence="7">
    <location>
        <position position="148"/>
    </location>
    <ligand>
        <name>glyoxylate</name>
        <dbReference type="ChEBI" id="CHEBI:36655"/>
    </ligand>
</feature>
<feature type="binding site" evidence="7">
    <location>
        <position position="146"/>
    </location>
    <ligand>
        <name>FMN</name>
        <dbReference type="ChEBI" id="CHEBI:58210"/>
    </ligand>
</feature>
<feature type="binding site" evidence="7">
    <location>
        <position position="278"/>
    </location>
    <ligand>
        <name>FMN</name>
        <dbReference type="ChEBI" id="CHEBI:58210"/>
    </ligand>
</feature>